<keyword evidence="2" id="KW-1185">Reference proteome</keyword>
<name>A0A0V8JKJ1_9BACI</name>
<dbReference type="InterPro" id="IPR046318">
    <property type="entry name" value="DUF5344"/>
</dbReference>
<accession>A0A0V8JKJ1</accession>
<reference evidence="1 2" key="1">
    <citation type="submission" date="2015-11" db="EMBL/GenBank/DDBJ databases">
        <title>Bacillus caseinolyticus sp nov.</title>
        <authorList>
            <person name="Dastager S.G."/>
            <person name="Mawlankar R."/>
        </authorList>
    </citation>
    <scope>NUCLEOTIDE SEQUENCE [LARGE SCALE GENOMIC DNA]</scope>
    <source>
        <strain evidence="1 2">SGD-V-76</strain>
    </source>
</reference>
<organism evidence="1 2">
    <name type="scientific">Priestia veravalensis</name>
    <dbReference type="NCBI Taxonomy" id="1414648"/>
    <lineage>
        <taxon>Bacteria</taxon>
        <taxon>Bacillati</taxon>
        <taxon>Bacillota</taxon>
        <taxon>Bacilli</taxon>
        <taxon>Bacillales</taxon>
        <taxon>Bacillaceae</taxon>
        <taxon>Priestia</taxon>
    </lineage>
</organism>
<gene>
    <name evidence="1" type="ORF">AS180_12485</name>
</gene>
<sequence>MTSIKLNYEDVMQKLEDVETAIQKLSLPGNSDVGDNNLSSTNEWKSQEEELGKLLKTYITALEKSVQDTKANVKLLKEQDEAIVRS</sequence>
<evidence type="ECO:0000313" key="1">
    <source>
        <dbReference type="EMBL" id="KSU87542.1"/>
    </source>
</evidence>
<evidence type="ECO:0008006" key="3">
    <source>
        <dbReference type="Google" id="ProtNLM"/>
    </source>
</evidence>
<dbReference type="RefSeq" id="WP_025907985.1">
    <property type="nucleotide sequence ID" value="NZ_KQ758656.1"/>
</dbReference>
<dbReference type="Proteomes" id="UP000053681">
    <property type="component" value="Unassembled WGS sequence"/>
</dbReference>
<evidence type="ECO:0000313" key="2">
    <source>
        <dbReference type="Proteomes" id="UP000053681"/>
    </source>
</evidence>
<dbReference type="AlphaFoldDB" id="A0A0V8JKJ1"/>
<comment type="caution">
    <text evidence="1">The sequence shown here is derived from an EMBL/GenBank/DDBJ whole genome shotgun (WGS) entry which is preliminary data.</text>
</comment>
<protein>
    <recommendedName>
        <fullName evidence="3">YwqI/YxiC family protein</fullName>
    </recommendedName>
</protein>
<proteinExistence type="predicted"/>
<dbReference type="Pfam" id="PF17279">
    <property type="entry name" value="DUF5344"/>
    <property type="match status" value="1"/>
</dbReference>
<dbReference type="EMBL" id="LNQP01000041">
    <property type="protein sequence ID" value="KSU87542.1"/>
    <property type="molecule type" value="Genomic_DNA"/>
</dbReference>